<dbReference type="InterPro" id="IPR011335">
    <property type="entry name" value="Restrct_endonuc-II-like"/>
</dbReference>
<dbReference type="PANTHER" id="PTHR38753:SF1">
    <property type="entry name" value="SLR1441 PROTEIN"/>
    <property type="match status" value="1"/>
</dbReference>
<evidence type="ECO:0000259" key="2">
    <source>
        <dbReference type="Pfam" id="PF26618"/>
    </source>
</evidence>
<organism evidence="3">
    <name type="scientific">hydrothermal vent metagenome</name>
    <dbReference type="NCBI Taxonomy" id="652676"/>
    <lineage>
        <taxon>unclassified sequences</taxon>
        <taxon>metagenomes</taxon>
        <taxon>ecological metagenomes</taxon>
    </lineage>
</organism>
<dbReference type="Pfam" id="PF26618">
    <property type="entry name" value="DUF8196"/>
    <property type="match status" value="1"/>
</dbReference>
<reference evidence="3" key="1">
    <citation type="submission" date="2016-10" db="EMBL/GenBank/DDBJ databases">
        <authorList>
            <person name="de Groot N.N."/>
        </authorList>
    </citation>
    <scope>NUCLEOTIDE SEQUENCE</scope>
</reference>
<feature type="domain" description="DUF8196" evidence="2">
    <location>
        <begin position="99"/>
        <end position="187"/>
    </location>
</feature>
<gene>
    <name evidence="3" type="ORF">MNB_SUP05-SYMBIONT-5-738</name>
</gene>
<accession>A0A1W1E4Q8</accession>
<name>A0A1W1E4Q8_9ZZZZ</name>
<proteinExistence type="predicted"/>
<dbReference type="AlphaFoldDB" id="A0A1W1E4Q8"/>
<protein>
    <recommendedName>
        <fullName evidence="2">DUF8196 domain-containing protein</fullName>
    </recommendedName>
</protein>
<keyword evidence="1" id="KW-0175">Coiled coil</keyword>
<dbReference type="EMBL" id="FPHZ01000174">
    <property type="protein sequence ID" value="SFV88716.1"/>
    <property type="molecule type" value="Genomic_DNA"/>
</dbReference>
<dbReference type="SUPFAM" id="SSF52980">
    <property type="entry name" value="Restriction endonuclease-like"/>
    <property type="match status" value="1"/>
</dbReference>
<evidence type="ECO:0000256" key="1">
    <source>
        <dbReference type="SAM" id="Coils"/>
    </source>
</evidence>
<sequence length="191" mass="22217">MEKELNITDLLQSIRELRISQRASYQEFRASQEKTDKQIEKTDKQIEKTDKQVRALTKDIFGISTSMGLEAEEFFYNAVKEKMQLAGIKFDYASRNDKIAIKGEKQEIDIILENGNYIGVIEVKNKVTKNTIKQMDKIIEKFYYFHPHFKNYKLIGAIAGKVFSEELIQLALKKGYSVLTQKGEYMEQINP</sequence>
<dbReference type="PANTHER" id="PTHR38753">
    <property type="entry name" value="SLR1441 PROTEIN"/>
    <property type="match status" value="1"/>
</dbReference>
<evidence type="ECO:0000313" key="3">
    <source>
        <dbReference type="EMBL" id="SFV88716.1"/>
    </source>
</evidence>
<feature type="coiled-coil region" evidence="1">
    <location>
        <begin position="32"/>
        <end position="59"/>
    </location>
</feature>
<dbReference type="InterPro" id="IPR058509">
    <property type="entry name" value="DUF8196"/>
</dbReference>